<evidence type="ECO:0000313" key="2">
    <source>
        <dbReference type="EMBL" id="TQM78200.1"/>
    </source>
</evidence>
<protein>
    <submittedName>
        <fullName evidence="2">Uncharacterized protein</fullName>
    </submittedName>
</protein>
<dbReference type="EMBL" id="VFPP01000001">
    <property type="protein sequence ID" value="TQM78200.1"/>
    <property type="molecule type" value="Genomic_DNA"/>
</dbReference>
<dbReference type="Proteomes" id="UP000316628">
    <property type="component" value="Unassembled WGS sequence"/>
</dbReference>
<sequence>MNNPYTDAIQSEEDYHQQAEHLGATREHADRLLRQALADAREAPDTNPYELAYLQLVADMNQNPK</sequence>
<evidence type="ECO:0000313" key="3">
    <source>
        <dbReference type="Proteomes" id="UP000316628"/>
    </source>
</evidence>
<feature type="compositionally biased region" description="Basic and acidic residues" evidence="1">
    <location>
        <begin position="13"/>
        <end position="27"/>
    </location>
</feature>
<name>A0A543J5T6_9PSEU</name>
<feature type="region of interest" description="Disordered" evidence="1">
    <location>
        <begin position="1"/>
        <end position="27"/>
    </location>
</feature>
<dbReference type="RefSeq" id="WP_141974973.1">
    <property type="nucleotide sequence ID" value="NZ_VFPP01000001.1"/>
</dbReference>
<organism evidence="2 3">
    <name type="scientific">Saccharothrix saharensis</name>
    <dbReference type="NCBI Taxonomy" id="571190"/>
    <lineage>
        <taxon>Bacteria</taxon>
        <taxon>Bacillati</taxon>
        <taxon>Actinomycetota</taxon>
        <taxon>Actinomycetes</taxon>
        <taxon>Pseudonocardiales</taxon>
        <taxon>Pseudonocardiaceae</taxon>
        <taxon>Saccharothrix</taxon>
    </lineage>
</organism>
<dbReference type="AlphaFoldDB" id="A0A543J5T6"/>
<gene>
    <name evidence="2" type="ORF">FHX81_0456</name>
</gene>
<accession>A0A543J5T6</accession>
<reference evidence="2 3" key="1">
    <citation type="submission" date="2019-06" db="EMBL/GenBank/DDBJ databases">
        <title>Sequencing the genomes of 1000 actinobacteria strains.</title>
        <authorList>
            <person name="Klenk H.-P."/>
        </authorList>
    </citation>
    <scope>NUCLEOTIDE SEQUENCE [LARGE SCALE GENOMIC DNA]</scope>
    <source>
        <strain evidence="2 3">DSM 45456</strain>
    </source>
</reference>
<keyword evidence="3" id="KW-1185">Reference proteome</keyword>
<evidence type="ECO:0000256" key="1">
    <source>
        <dbReference type="SAM" id="MobiDB-lite"/>
    </source>
</evidence>
<proteinExistence type="predicted"/>
<comment type="caution">
    <text evidence="2">The sequence shown here is derived from an EMBL/GenBank/DDBJ whole genome shotgun (WGS) entry which is preliminary data.</text>
</comment>